<gene>
    <name evidence="5" type="ORF">EKO23_01485</name>
</gene>
<organism evidence="5 6">
    <name type="scientific">Nocardioides guangzhouensis</name>
    <dbReference type="NCBI Taxonomy" id="2497878"/>
    <lineage>
        <taxon>Bacteria</taxon>
        <taxon>Bacillati</taxon>
        <taxon>Actinomycetota</taxon>
        <taxon>Actinomycetes</taxon>
        <taxon>Propionibacteriales</taxon>
        <taxon>Nocardioidaceae</taxon>
        <taxon>Nocardioides</taxon>
    </lineage>
</organism>
<keyword evidence="3" id="KW-0560">Oxidoreductase</keyword>
<keyword evidence="6" id="KW-1185">Reference proteome</keyword>
<dbReference type="SUPFAM" id="SSF53597">
    <property type="entry name" value="Dihydrofolate reductase-like"/>
    <property type="match status" value="1"/>
</dbReference>
<comment type="caution">
    <text evidence="5">The sequence shown here is derived from an EMBL/GenBank/DDBJ whole genome shotgun (WGS) entry which is preliminary data.</text>
</comment>
<dbReference type="PANTHER" id="PTHR38011">
    <property type="entry name" value="DIHYDROFOLATE REDUCTASE FAMILY PROTEIN (AFU_ORTHOLOGUE AFUA_8G06820)"/>
    <property type="match status" value="1"/>
</dbReference>
<evidence type="ECO:0000313" key="6">
    <source>
        <dbReference type="Proteomes" id="UP000295198"/>
    </source>
</evidence>
<dbReference type="Proteomes" id="UP000295198">
    <property type="component" value="Unassembled WGS sequence"/>
</dbReference>
<evidence type="ECO:0000256" key="2">
    <source>
        <dbReference type="ARBA" id="ARBA00022857"/>
    </source>
</evidence>
<dbReference type="OrthoDB" id="9800865at2"/>
<dbReference type="EMBL" id="SDKM01000002">
    <property type="protein sequence ID" value="RYP88589.1"/>
    <property type="molecule type" value="Genomic_DNA"/>
</dbReference>
<evidence type="ECO:0000256" key="3">
    <source>
        <dbReference type="ARBA" id="ARBA00023002"/>
    </source>
</evidence>
<dbReference type="InterPro" id="IPR024072">
    <property type="entry name" value="DHFR-like_dom_sf"/>
</dbReference>
<evidence type="ECO:0000313" key="5">
    <source>
        <dbReference type="EMBL" id="RYP88589.1"/>
    </source>
</evidence>
<evidence type="ECO:0000256" key="1">
    <source>
        <dbReference type="ARBA" id="ARBA00005104"/>
    </source>
</evidence>
<keyword evidence="2" id="KW-0521">NADP</keyword>
<dbReference type="Pfam" id="PF01872">
    <property type="entry name" value="RibD_C"/>
    <property type="match status" value="1"/>
</dbReference>
<comment type="pathway">
    <text evidence="1">Cofactor biosynthesis; riboflavin biosynthesis.</text>
</comment>
<feature type="domain" description="Bacterial bifunctional deaminase-reductase C-terminal" evidence="4">
    <location>
        <begin position="5"/>
        <end position="217"/>
    </location>
</feature>
<evidence type="ECO:0000259" key="4">
    <source>
        <dbReference type="Pfam" id="PF01872"/>
    </source>
</evidence>
<proteinExistence type="predicted"/>
<dbReference type="GO" id="GO:0009231">
    <property type="term" value="P:riboflavin biosynthetic process"/>
    <property type="evidence" value="ECO:0007669"/>
    <property type="project" value="InterPro"/>
</dbReference>
<dbReference type="InterPro" id="IPR050765">
    <property type="entry name" value="Riboflavin_Biosynth_HTPR"/>
</dbReference>
<name>A0A4V1Y007_9ACTN</name>
<accession>A0A4V1Y007</accession>
<dbReference type="InterPro" id="IPR002734">
    <property type="entry name" value="RibDG_C"/>
</dbReference>
<dbReference type="GO" id="GO:0008703">
    <property type="term" value="F:5-amino-6-(5-phosphoribosylamino)uracil reductase activity"/>
    <property type="evidence" value="ECO:0007669"/>
    <property type="project" value="InterPro"/>
</dbReference>
<dbReference type="Gene3D" id="3.40.430.10">
    <property type="entry name" value="Dihydrofolate Reductase, subunit A"/>
    <property type="match status" value="1"/>
</dbReference>
<dbReference type="AlphaFoldDB" id="A0A4V1Y007"/>
<protein>
    <submittedName>
        <fullName evidence="5">Deaminase</fullName>
    </submittedName>
</protein>
<dbReference type="RefSeq" id="WP_134713358.1">
    <property type="nucleotide sequence ID" value="NZ_SDKM01000002.1"/>
</dbReference>
<dbReference type="PANTHER" id="PTHR38011:SF7">
    <property type="entry name" value="2,5-DIAMINO-6-RIBOSYLAMINO-4(3H)-PYRIMIDINONE 5'-PHOSPHATE REDUCTASE"/>
    <property type="match status" value="1"/>
</dbReference>
<sequence>MSERPYTILSCGVSLDGYLDAATDQRLVLSNEADLERVDAVRADCDAILVGAATVRNDNPRLLVRQPALRRQRRERGLGESPMKVTVTEWARLDACGRFFATGDSEKLVYCASPAVADARRRLGCVATVVDAGRPVDLANVVTDLHERGVRRLMVEGGGRVHTQFLTAALADELHLVIAPFFVGTSRAHRFVGDGAFPWNADHRASLVETRQIGDVVFLRYALSPRFTAAS</sequence>
<reference evidence="5 6" key="1">
    <citation type="submission" date="2019-01" db="EMBL/GenBank/DDBJ databases">
        <title>Nocardioides guangzhouensis sp. nov., an actinobacterium isolated from soil.</title>
        <authorList>
            <person name="Fu Y."/>
            <person name="Cai Y."/>
            <person name="Lin Z."/>
            <person name="Chen P."/>
        </authorList>
    </citation>
    <scope>NUCLEOTIDE SEQUENCE [LARGE SCALE GENOMIC DNA]</scope>
    <source>
        <strain evidence="5 6">130</strain>
    </source>
</reference>